<dbReference type="Pfam" id="PF22244">
    <property type="entry name" value="GCE_fung"/>
    <property type="match status" value="1"/>
</dbReference>
<dbReference type="SUPFAM" id="SSF53474">
    <property type="entry name" value="alpha/beta-Hydrolases"/>
    <property type="match status" value="1"/>
</dbReference>
<keyword evidence="1" id="KW-0719">Serine esterase</keyword>
<reference evidence="5" key="2">
    <citation type="journal article" date="2014" name="ISME J.">
        <title>Microbial stratification in low pH oxic and suboxic macroscopic growths along an acid mine drainage.</title>
        <authorList>
            <person name="Mendez-Garcia C."/>
            <person name="Mesa V."/>
            <person name="Sprenger R.R."/>
            <person name="Richter M."/>
            <person name="Diez M.S."/>
            <person name="Solano J."/>
            <person name="Bargiela R."/>
            <person name="Golyshina O.V."/>
            <person name="Manteca A."/>
            <person name="Ramos J.L."/>
            <person name="Gallego J.R."/>
            <person name="Llorente I."/>
            <person name="Martins Dos Santos V.A."/>
            <person name="Jensen O.N."/>
            <person name="Pelaez A.I."/>
            <person name="Sanchez J."/>
            <person name="Ferrer M."/>
        </authorList>
    </citation>
    <scope>NUCLEOTIDE SEQUENCE</scope>
</reference>
<proteinExistence type="predicted"/>
<reference evidence="5" key="1">
    <citation type="submission" date="2013-08" db="EMBL/GenBank/DDBJ databases">
        <authorList>
            <person name="Mendez C."/>
            <person name="Richter M."/>
            <person name="Ferrer M."/>
            <person name="Sanchez J."/>
        </authorList>
    </citation>
    <scope>NUCLEOTIDE SEQUENCE</scope>
</reference>
<dbReference type="InterPro" id="IPR029058">
    <property type="entry name" value="AB_hydrolase_fold"/>
</dbReference>
<evidence type="ECO:0000256" key="2">
    <source>
        <dbReference type="ARBA" id="ARBA00022729"/>
    </source>
</evidence>
<dbReference type="GO" id="GO:0052689">
    <property type="term" value="F:carboxylic ester hydrolase activity"/>
    <property type="evidence" value="ECO:0007669"/>
    <property type="project" value="UniProtKB-KW"/>
</dbReference>
<feature type="non-terminal residue" evidence="5">
    <location>
        <position position="1"/>
    </location>
</feature>
<protein>
    <submittedName>
        <fullName evidence="5">Acetyl xylan esterase</fullName>
    </submittedName>
</protein>
<name>T1B6F5_9ZZZZ</name>
<dbReference type="AlphaFoldDB" id="T1B6F5"/>
<dbReference type="Gene3D" id="3.40.50.1820">
    <property type="entry name" value="alpha/beta hydrolase"/>
    <property type="match status" value="1"/>
</dbReference>
<dbReference type="EMBL" id="AUZX01010012">
    <property type="protein sequence ID" value="EQD49780.1"/>
    <property type="molecule type" value="Genomic_DNA"/>
</dbReference>
<comment type="caution">
    <text evidence="5">The sequence shown here is derived from an EMBL/GenBank/DDBJ whole genome shotgun (WGS) entry which is preliminary data.</text>
</comment>
<evidence type="ECO:0000259" key="4">
    <source>
        <dbReference type="Pfam" id="PF22244"/>
    </source>
</evidence>
<evidence type="ECO:0000313" key="5">
    <source>
        <dbReference type="EMBL" id="EQD49780.1"/>
    </source>
</evidence>
<evidence type="ECO:0000256" key="1">
    <source>
        <dbReference type="ARBA" id="ARBA00022487"/>
    </source>
</evidence>
<keyword evidence="2" id="KW-0732">Signal</keyword>
<keyword evidence="3" id="KW-0378">Hydrolase</keyword>
<feature type="non-terminal residue" evidence="5">
    <location>
        <position position="163"/>
    </location>
</feature>
<dbReference type="InterPro" id="IPR054579">
    <property type="entry name" value="GCE-like_dom"/>
</dbReference>
<evidence type="ECO:0000256" key="3">
    <source>
        <dbReference type="ARBA" id="ARBA00022801"/>
    </source>
</evidence>
<sequence>DPAITVDIPVTLATPAAAKGKQVPVIIGDIFIHPFFPGMNGHHGPYLHFPGTTMCIAVGPPTEPAAEQLLKRGWGFASVDYDAVQPDNGAGLVKGIIGLTNRGRPRKMDTWGVLRAWAWAINRTVDFLQTDPAINPHQIGVMGHSRDGKAALLALAYDPRIAV</sequence>
<gene>
    <name evidence="5" type="ORF">B1A_13669</name>
</gene>
<feature type="domain" description="4-O-methyl-glucuronoyl methylesterase-like" evidence="4">
    <location>
        <begin position="110"/>
        <end position="163"/>
    </location>
</feature>
<organism evidence="5">
    <name type="scientific">mine drainage metagenome</name>
    <dbReference type="NCBI Taxonomy" id="410659"/>
    <lineage>
        <taxon>unclassified sequences</taxon>
        <taxon>metagenomes</taxon>
        <taxon>ecological metagenomes</taxon>
    </lineage>
</organism>
<accession>T1B6F5</accession>